<accession>A0AC60PXT7</accession>
<organism evidence="1 2">
    <name type="scientific">Ixodes persulcatus</name>
    <name type="common">Taiga tick</name>
    <dbReference type="NCBI Taxonomy" id="34615"/>
    <lineage>
        <taxon>Eukaryota</taxon>
        <taxon>Metazoa</taxon>
        <taxon>Ecdysozoa</taxon>
        <taxon>Arthropoda</taxon>
        <taxon>Chelicerata</taxon>
        <taxon>Arachnida</taxon>
        <taxon>Acari</taxon>
        <taxon>Parasitiformes</taxon>
        <taxon>Ixodida</taxon>
        <taxon>Ixodoidea</taxon>
        <taxon>Ixodidae</taxon>
        <taxon>Ixodinae</taxon>
        <taxon>Ixodes</taxon>
    </lineage>
</organism>
<dbReference type="EMBL" id="JABSTQ010009775">
    <property type="protein sequence ID" value="KAG0426040.1"/>
    <property type="molecule type" value="Genomic_DNA"/>
</dbReference>
<evidence type="ECO:0000313" key="2">
    <source>
        <dbReference type="Proteomes" id="UP000805193"/>
    </source>
</evidence>
<dbReference type="Proteomes" id="UP000805193">
    <property type="component" value="Unassembled WGS sequence"/>
</dbReference>
<keyword evidence="2" id="KW-1185">Reference proteome</keyword>
<sequence>MPRLCLLLAFAVARVFGDPLPQPFWPVEYYVSETPADNVGFSNNDMFLLHHARVTHFWEPTKTGPIFFYCGHELPLEDYINNTTVPYLNYFTALQALADYAHLILHIKETVHRADKVPVIAFGGFYGGMLAAYFRLKYPHLVAGDGVADMFFTRNWDMKQMRHTCKKRFRVKPDPQKIYSMFGNRLETSSNIILSNGELDPWSAVGYQAPKTKSVIPILIRGAAHQEDFRFPSLTDSAALIRARWEEKKYVRKWIEEAGSDEGITVLFDHGDGKTRDAEARDRKVPNFVGPGTETPDVRAPDTETKDEETQNTSEEYLRHEL</sequence>
<evidence type="ECO:0000313" key="1">
    <source>
        <dbReference type="EMBL" id="KAG0426040.1"/>
    </source>
</evidence>
<comment type="caution">
    <text evidence="1">The sequence shown here is derived from an EMBL/GenBank/DDBJ whole genome shotgun (WGS) entry which is preliminary data.</text>
</comment>
<gene>
    <name evidence="1" type="ORF">HPB47_026824</name>
</gene>
<proteinExistence type="predicted"/>
<reference evidence="1 2" key="1">
    <citation type="journal article" date="2020" name="Cell">
        <title>Large-Scale Comparative Analyses of Tick Genomes Elucidate Their Genetic Diversity and Vector Capacities.</title>
        <authorList>
            <consortium name="Tick Genome and Microbiome Consortium (TIGMIC)"/>
            <person name="Jia N."/>
            <person name="Wang J."/>
            <person name="Shi W."/>
            <person name="Du L."/>
            <person name="Sun Y."/>
            <person name="Zhan W."/>
            <person name="Jiang J.F."/>
            <person name="Wang Q."/>
            <person name="Zhang B."/>
            <person name="Ji P."/>
            <person name="Bell-Sakyi L."/>
            <person name="Cui X.M."/>
            <person name="Yuan T.T."/>
            <person name="Jiang B.G."/>
            <person name="Yang W.F."/>
            <person name="Lam T.T."/>
            <person name="Chang Q.C."/>
            <person name="Ding S.J."/>
            <person name="Wang X.J."/>
            <person name="Zhu J.G."/>
            <person name="Ruan X.D."/>
            <person name="Zhao L."/>
            <person name="Wei J.T."/>
            <person name="Ye R.Z."/>
            <person name="Que T.C."/>
            <person name="Du C.H."/>
            <person name="Zhou Y.H."/>
            <person name="Cheng J.X."/>
            <person name="Dai P.F."/>
            <person name="Guo W.B."/>
            <person name="Han X.H."/>
            <person name="Huang E.J."/>
            <person name="Li L.F."/>
            <person name="Wei W."/>
            <person name="Gao Y.C."/>
            <person name="Liu J.Z."/>
            <person name="Shao H.Z."/>
            <person name="Wang X."/>
            <person name="Wang C.C."/>
            <person name="Yang T.C."/>
            <person name="Huo Q.B."/>
            <person name="Li W."/>
            <person name="Chen H.Y."/>
            <person name="Chen S.E."/>
            <person name="Zhou L.G."/>
            <person name="Ni X.B."/>
            <person name="Tian J.H."/>
            <person name="Sheng Y."/>
            <person name="Liu T."/>
            <person name="Pan Y.S."/>
            <person name="Xia L.Y."/>
            <person name="Li J."/>
            <person name="Zhao F."/>
            <person name="Cao W.C."/>
        </authorList>
    </citation>
    <scope>NUCLEOTIDE SEQUENCE [LARGE SCALE GENOMIC DNA]</scope>
    <source>
        <strain evidence="1">Iper-2018</strain>
    </source>
</reference>
<name>A0AC60PXT7_IXOPE</name>
<protein>
    <submittedName>
        <fullName evidence="1">Uncharacterized protein</fullName>
    </submittedName>
</protein>